<dbReference type="EMBL" id="CAJNNV010002703">
    <property type="protein sequence ID" value="CAE8587653.1"/>
    <property type="molecule type" value="Genomic_DNA"/>
</dbReference>
<evidence type="ECO:0000313" key="1">
    <source>
        <dbReference type="EMBL" id="CAE8587653.1"/>
    </source>
</evidence>
<sequence length="101" mass="10505">MRLVLAQEPPVPGQAPAPPSAEAAAFITAASAVGRHKLNMDAKPSGSNGGPEEACLGKRRAELEALKPRELKERLASAGLSAEGCLYKADLIDRLLSKGSE</sequence>
<reference evidence="1" key="1">
    <citation type="submission" date="2021-02" db="EMBL/GenBank/DDBJ databases">
        <authorList>
            <person name="Dougan E. K."/>
            <person name="Rhodes N."/>
            <person name="Thang M."/>
            <person name="Chan C."/>
        </authorList>
    </citation>
    <scope>NUCLEOTIDE SEQUENCE</scope>
</reference>
<evidence type="ECO:0008006" key="3">
    <source>
        <dbReference type="Google" id="ProtNLM"/>
    </source>
</evidence>
<comment type="caution">
    <text evidence="1">The sequence shown here is derived from an EMBL/GenBank/DDBJ whole genome shotgun (WGS) entry which is preliminary data.</text>
</comment>
<proteinExistence type="predicted"/>
<dbReference type="InterPro" id="IPR036361">
    <property type="entry name" value="SAP_dom_sf"/>
</dbReference>
<gene>
    <name evidence="1" type="ORF">PGLA1383_LOCUS6485</name>
</gene>
<evidence type="ECO:0000313" key="2">
    <source>
        <dbReference type="Proteomes" id="UP000654075"/>
    </source>
</evidence>
<accession>A0A813DFN3</accession>
<organism evidence="1 2">
    <name type="scientific">Polarella glacialis</name>
    <name type="common">Dinoflagellate</name>
    <dbReference type="NCBI Taxonomy" id="89957"/>
    <lineage>
        <taxon>Eukaryota</taxon>
        <taxon>Sar</taxon>
        <taxon>Alveolata</taxon>
        <taxon>Dinophyceae</taxon>
        <taxon>Suessiales</taxon>
        <taxon>Suessiaceae</taxon>
        <taxon>Polarella</taxon>
    </lineage>
</organism>
<name>A0A813DFN3_POLGL</name>
<protein>
    <recommendedName>
        <fullName evidence="3">SAP domain-containing protein</fullName>
    </recommendedName>
</protein>
<dbReference type="Gene3D" id="1.10.720.30">
    <property type="entry name" value="SAP domain"/>
    <property type="match status" value="1"/>
</dbReference>
<dbReference type="AlphaFoldDB" id="A0A813DFN3"/>
<dbReference type="Proteomes" id="UP000654075">
    <property type="component" value="Unassembled WGS sequence"/>
</dbReference>
<keyword evidence="2" id="KW-1185">Reference proteome</keyword>
<dbReference type="SUPFAM" id="SSF68906">
    <property type="entry name" value="SAP domain"/>
    <property type="match status" value="1"/>
</dbReference>